<keyword evidence="3" id="KW-1003">Cell membrane</keyword>
<dbReference type="AlphaFoldDB" id="A0A1H9V4X2"/>
<evidence type="ECO:0000256" key="3">
    <source>
        <dbReference type="ARBA" id="ARBA00022475"/>
    </source>
</evidence>
<dbReference type="EMBL" id="FOGQ01000010">
    <property type="protein sequence ID" value="SES16890.1"/>
    <property type="molecule type" value="Genomic_DNA"/>
</dbReference>
<keyword evidence="6 7" id="KW-0472">Membrane</keyword>
<accession>A0A1H9V4X2</accession>
<organism evidence="8 9">
    <name type="scientific">Corynebacterium cystitidis DSM 20524</name>
    <dbReference type="NCBI Taxonomy" id="1121357"/>
    <lineage>
        <taxon>Bacteria</taxon>
        <taxon>Bacillati</taxon>
        <taxon>Actinomycetota</taxon>
        <taxon>Actinomycetes</taxon>
        <taxon>Mycobacteriales</taxon>
        <taxon>Corynebacteriaceae</taxon>
        <taxon>Corynebacterium</taxon>
    </lineage>
</organism>
<comment type="subcellular location">
    <subcellularLocation>
        <location evidence="1">Cell membrane</location>
        <topology evidence="1">Multi-pass membrane protein</topology>
    </subcellularLocation>
</comment>
<dbReference type="Proteomes" id="UP000198929">
    <property type="component" value="Unassembled WGS sequence"/>
</dbReference>
<dbReference type="GO" id="GO:0005886">
    <property type="term" value="C:plasma membrane"/>
    <property type="evidence" value="ECO:0007669"/>
    <property type="project" value="UniProtKB-SubCell"/>
</dbReference>
<evidence type="ECO:0000256" key="2">
    <source>
        <dbReference type="ARBA" id="ARBA00006228"/>
    </source>
</evidence>
<dbReference type="PANTHER" id="PTHR34584:SF1">
    <property type="entry name" value="NA(+)_H(+) ANTIPORTER SUBUNIT E1"/>
    <property type="match status" value="1"/>
</dbReference>
<dbReference type="NCBIfam" id="NF006521">
    <property type="entry name" value="PRK08965.1-5"/>
    <property type="match status" value="1"/>
</dbReference>
<reference evidence="9" key="1">
    <citation type="submission" date="2016-10" db="EMBL/GenBank/DDBJ databases">
        <authorList>
            <person name="Varghese N."/>
            <person name="Submissions S."/>
        </authorList>
    </citation>
    <scope>NUCLEOTIDE SEQUENCE [LARGE SCALE GENOMIC DNA]</scope>
    <source>
        <strain evidence="9">DSM 20524</strain>
    </source>
</reference>
<evidence type="ECO:0000256" key="4">
    <source>
        <dbReference type="ARBA" id="ARBA00022692"/>
    </source>
</evidence>
<dbReference type="STRING" id="1121357.SAMN05661109_02077"/>
<keyword evidence="9" id="KW-1185">Reference proteome</keyword>
<evidence type="ECO:0000256" key="5">
    <source>
        <dbReference type="ARBA" id="ARBA00022989"/>
    </source>
</evidence>
<protein>
    <submittedName>
        <fullName evidence="8">Multisubunit sodium/proton antiporter, MrpE subunit</fullName>
    </submittedName>
</protein>
<dbReference type="InterPro" id="IPR002758">
    <property type="entry name" value="Cation_antiport_E"/>
</dbReference>
<name>A0A1H9V4X2_9CORY</name>
<evidence type="ECO:0000256" key="7">
    <source>
        <dbReference type="SAM" id="Phobius"/>
    </source>
</evidence>
<evidence type="ECO:0000313" key="9">
    <source>
        <dbReference type="Proteomes" id="UP000198929"/>
    </source>
</evidence>
<feature type="transmembrane region" description="Helical" evidence="7">
    <location>
        <begin position="63"/>
        <end position="86"/>
    </location>
</feature>
<dbReference type="GO" id="GO:0008324">
    <property type="term" value="F:monoatomic cation transmembrane transporter activity"/>
    <property type="evidence" value="ECO:0007669"/>
    <property type="project" value="InterPro"/>
</dbReference>
<keyword evidence="5 7" id="KW-1133">Transmembrane helix</keyword>
<evidence type="ECO:0000256" key="6">
    <source>
        <dbReference type="ARBA" id="ARBA00023136"/>
    </source>
</evidence>
<gene>
    <name evidence="8" type="ORF">SAMN05661109_02077</name>
</gene>
<proteinExistence type="inferred from homology"/>
<sequence length="169" mass="19330">MTGLRNRFRPSFIVWITVMWILLMGEISWANFFGGLAVGFLVVMLLPLPAMPMDNFRIYWPAAIRFVFTWVAELIVASVKVSWLAIRPQDPPKTAILQVPMRVSNELVLYFATSAYNLQPGGSVSDIDIANRMWTIHVLDADDQEDIDREIENVATLERRMLAIFERGL</sequence>
<evidence type="ECO:0000313" key="8">
    <source>
        <dbReference type="EMBL" id="SES16890.1"/>
    </source>
</evidence>
<dbReference type="RefSeq" id="WP_092259896.1">
    <property type="nucleotide sequence ID" value="NZ_CP047199.1"/>
</dbReference>
<comment type="similarity">
    <text evidence="2">Belongs to the CPA3 antiporters (TC 2.A.63) subunit E family.</text>
</comment>
<feature type="transmembrane region" description="Helical" evidence="7">
    <location>
        <begin position="12"/>
        <end position="43"/>
    </location>
</feature>
<evidence type="ECO:0000256" key="1">
    <source>
        <dbReference type="ARBA" id="ARBA00004651"/>
    </source>
</evidence>
<keyword evidence="4 7" id="KW-0812">Transmembrane</keyword>
<dbReference type="PANTHER" id="PTHR34584">
    <property type="entry name" value="NA(+)/H(+) ANTIPORTER SUBUNIT E1"/>
    <property type="match status" value="1"/>
</dbReference>
<dbReference type="Pfam" id="PF01899">
    <property type="entry name" value="MNHE"/>
    <property type="match status" value="1"/>
</dbReference>